<dbReference type="GO" id="GO:0005509">
    <property type="term" value="F:calcium ion binding"/>
    <property type="evidence" value="ECO:0007669"/>
    <property type="project" value="InterPro"/>
</dbReference>
<evidence type="ECO:0000313" key="2">
    <source>
        <dbReference type="Proteomes" id="UP000281553"/>
    </source>
</evidence>
<sequence length="106" mass="11828">MRLRIDVLDENDSPPVFLEPASVVTIALPTQPNAAVAQFLAHDADLGDVVPKIVASESSELFLEFDLSFEIHMTRWEGRCLAFQGAWVRIPPCWSLPDSAHRLVSR</sequence>
<dbReference type="InterPro" id="IPR015919">
    <property type="entry name" value="Cadherin-like_sf"/>
</dbReference>
<keyword evidence="2" id="KW-1185">Reference proteome</keyword>
<reference evidence="1 2" key="1">
    <citation type="submission" date="2018-11" db="EMBL/GenBank/DDBJ databases">
        <authorList>
            <consortium name="Pathogen Informatics"/>
        </authorList>
    </citation>
    <scope>NUCLEOTIDE SEQUENCE [LARGE SCALE GENOMIC DNA]</scope>
</reference>
<accession>A0A3P7QMU1</accession>
<proteinExistence type="predicted"/>
<dbReference type="GO" id="GO:0016020">
    <property type="term" value="C:membrane"/>
    <property type="evidence" value="ECO:0007669"/>
    <property type="project" value="InterPro"/>
</dbReference>
<dbReference type="EMBL" id="UYRU01081970">
    <property type="protein sequence ID" value="VDN32306.1"/>
    <property type="molecule type" value="Genomic_DNA"/>
</dbReference>
<dbReference type="AlphaFoldDB" id="A0A3P7QMU1"/>
<gene>
    <name evidence="1" type="ORF">DILT_LOCUS15948</name>
</gene>
<dbReference type="Proteomes" id="UP000281553">
    <property type="component" value="Unassembled WGS sequence"/>
</dbReference>
<name>A0A3P7QMU1_DIBLA</name>
<dbReference type="Gene3D" id="2.60.40.60">
    <property type="entry name" value="Cadherins"/>
    <property type="match status" value="1"/>
</dbReference>
<evidence type="ECO:0000313" key="1">
    <source>
        <dbReference type="EMBL" id="VDN32306.1"/>
    </source>
</evidence>
<organism evidence="1 2">
    <name type="scientific">Dibothriocephalus latus</name>
    <name type="common">Fish tapeworm</name>
    <name type="synonym">Diphyllobothrium latum</name>
    <dbReference type="NCBI Taxonomy" id="60516"/>
    <lineage>
        <taxon>Eukaryota</taxon>
        <taxon>Metazoa</taxon>
        <taxon>Spiralia</taxon>
        <taxon>Lophotrochozoa</taxon>
        <taxon>Platyhelminthes</taxon>
        <taxon>Cestoda</taxon>
        <taxon>Eucestoda</taxon>
        <taxon>Diphyllobothriidea</taxon>
        <taxon>Diphyllobothriidae</taxon>
        <taxon>Dibothriocephalus</taxon>
    </lineage>
</organism>
<evidence type="ECO:0008006" key="3">
    <source>
        <dbReference type="Google" id="ProtNLM"/>
    </source>
</evidence>
<protein>
    <recommendedName>
        <fullName evidence="3">Cadherin domain-containing protein</fullName>
    </recommendedName>
</protein>
<dbReference type="SUPFAM" id="SSF49313">
    <property type="entry name" value="Cadherin-like"/>
    <property type="match status" value="1"/>
</dbReference>